<dbReference type="InterPro" id="IPR027939">
    <property type="entry name" value="NMT1/THI5"/>
</dbReference>
<keyword evidence="3" id="KW-1185">Reference proteome</keyword>
<evidence type="ECO:0000259" key="1">
    <source>
        <dbReference type="Pfam" id="PF09084"/>
    </source>
</evidence>
<evidence type="ECO:0000313" key="2">
    <source>
        <dbReference type="EMBL" id="ALS74057.1"/>
    </source>
</evidence>
<dbReference type="PANTHER" id="PTHR31528:SF3">
    <property type="entry name" value="THIAMINE BIOSYNTHESIS PROTEIN HI_0357-RELATED"/>
    <property type="match status" value="1"/>
</dbReference>
<dbReference type="EMBL" id="CP013659">
    <property type="protein sequence ID" value="ALS74057.1"/>
    <property type="molecule type" value="Genomic_DNA"/>
</dbReference>
<dbReference type="PANTHER" id="PTHR31528">
    <property type="entry name" value="4-AMINO-5-HYDROXYMETHYL-2-METHYLPYRIMIDINE PHOSPHATE SYNTHASE THI11-RELATED"/>
    <property type="match status" value="1"/>
</dbReference>
<evidence type="ECO:0000313" key="3">
    <source>
        <dbReference type="Proteomes" id="UP000067683"/>
    </source>
</evidence>
<name>A0A0U2N369_9BACL</name>
<reference evidence="2" key="1">
    <citation type="submission" date="2016-01" db="EMBL/GenBank/DDBJ databases">
        <title>Complete genome of Planococcus rifietoensis type strain M8.</title>
        <authorList>
            <person name="See-Too W.S."/>
        </authorList>
    </citation>
    <scope>NUCLEOTIDE SEQUENCE [LARGE SCALE GENOMIC DNA]</scope>
    <source>
        <strain evidence="2">M8</strain>
    </source>
</reference>
<dbReference type="AlphaFoldDB" id="A0A0U2N369"/>
<dbReference type="STRING" id="200991.AUC31_01775"/>
<dbReference type="RefSeq" id="WP_058380765.1">
    <property type="nucleotide sequence ID" value="NZ_CP013659.2"/>
</dbReference>
<dbReference type="InterPro" id="IPR015168">
    <property type="entry name" value="SsuA/THI5"/>
</dbReference>
<dbReference type="SUPFAM" id="SSF53850">
    <property type="entry name" value="Periplasmic binding protein-like II"/>
    <property type="match status" value="1"/>
</dbReference>
<organism evidence="2 3">
    <name type="scientific">Planococcus rifietoensis</name>
    <dbReference type="NCBI Taxonomy" id="200991"/>
    <lineage>
        <taxon>Bacteria</taxon>
        <taxon>Bacillati</taxon>
        <taxon>Bacillota</taxon>
        <taxon>Bacilli</taxon>
        <taxon>Bacillales</taxon>
        <taxon>Caryophanaceae</taxon>
        <taxon>Planococcus</taxon>
    </lineage>
</organism>
<gene>
    <name evidence="2" type="ORF">AUC31_01775</name>
</gene>
<dbReference type="GO" id="GO:0009228">
    <property type="term" value="P:thiamine biosynthetic process"/>
    <property type="evidence" value="ECO:0007669"/>
    <property type="project" value="InterPro"/>
</dbReference>
<accession>A0A0U2N369</accession>
<dbReference type="Gene3D" id="3.40.190.10">
    <property type="entry name" value="Periplasmic binding protein-like II"/>
    <property type="match status" value="2"/>
</dbReference>
<dbReference type="KEGG" id="prt:AUC31_01775"/>
<dbReference type="OrthoDB" id="9815602at2"/>
<protein>
    <submittedName>
        <fullName evidence="2">ABC transporter substrate-binding protein</fullName>
    </submittedName>
</protein>
<proteinExistence type="predicted"/>
<feature type="domain" description="SsuA/THI5-like" evidence="1">
    <location>
        <begin position="47"/>
        <end position="260"/>
    </location>
</feature>
<dbReference type="Proteomes" id="UP000067683">
    <property type="component" value="Chromosome"/>
</dbReference>
<sequence length="335" mass="37210">MKKWTIAIAPVLLIAACTEEAESPGSDVANEQQELEEVTMVLDWTPNTNHTGLYVAQQKGYFEEQGLDVEIILPGEAGANQLVASNQAEFGIGAQESLTEARVQDIPIVSIAALIQHNTSGFASPKDKGIESPSDYEGKTYGGWGAPVEKAVLGSIMEQEGADVENVDIVNIGNSDFFTAVERDIDFAWIYYGWTGIEAELRGDELNMQYLTDYSDKLDYYTPILMTNENLIAKDPETVRAFTKAVSQGYEFAIDEPEQAAEILIESVPDLDPELVKASQEWLSPKYQDDAAKFGEQQEQVWADYAAWMFDNGLLDEELDVEQAYTNEFLPEEEN</sequence>
<dbReference type="PROSITE" id="PS51257">
    <property type="entry name" value="PROKAR_LIPOPROTEIN"/>
    <property type="match status" value="1"/>
</dbReference>
<dbReference type="Pfam" id="PF09084">
    <property type="entry name" value="NMT1"/>
    <property type="match status" value="1"/>
</dbReference>